<dbReference type="EMBL" id="CAXLJM020000046">
    <property type="protein sequence ID" value="CAL8111373.1"/>
    <property type="molecule type" value="Genomic_DNA"/>
</dbReference>
<evidence type="ECO:0000313" key="14">
    <source>
        <dbReference type="EMBL" id="CAL8111373.1"/>
    </source>
</evidence>
<evidence type="ECO:0000256" key="4">
    <source>
        <dbReference type="ARBA" id="ARBA00022461"/>
    </source>
</evidence>
<organism evidence="14 15">
    <name type="scientific">Orchesella dallaii</name>
    <dbReference type="NCBI Taxonomy" id="48710"/>
    <lineage>
        <taxon>Eukaryota</taxon>
        <taxon>Metazoa</taxon>
        <taxon>Ecdysozoa</taxon>
        <taxon>Arthropoda</taxon>
        <taxon>Hexapoda</taxon>
        <taxon>Collembola</taxon>
        <taxon>Entomobryomorpha</taxon>
        <taxon>Entomobryoidea</taxon>
        <taxon>Orchesellidae</taxon>
        <taxon>Orchesellinae</taxon>
        <taxon>Orchesella</taxon>
    </lineage>
</organism>
<keyword evidence="5 12" id="KW-0812">Transmembrane</keyword>
<evidence type="ECO:0000256" key="10">
    <source>
        <dbReference type="ARBA" id="ARBA00023201"/>
    </source>
</evidence>
<feature type="transmembrane region" description="Helical" evidence="13">
    <location>
        <begin position="20"/>
        <end position="46"/>
    </location>
</feature>
<keyword evidence="15" id="KW-1185">Reference proteome</keyword>
<keyword evidence="3 12" id="KW-0813">Transport</keyword>
<evidence type="ECO:0000256" key="2">
    <source>
        <dbReference type="ARBA" id="ARBA00007193"/>
    </source>
</evidence>
<keyword evidence="9 13" id="KW-0472">Membrane</keyword>
<keyword evidence="8 12" id="KW-0406">Ion transport</keyword>
<dbReference type="Proteomes" id="UP001642540">
    <property type="component" value="Unassembled WGS sequence"/>
</dbReference>
<gene>
    <name evidence="14" type="ORF">ODALV1_LOCUS14977</name>
</gene>
<evidence type="ECO:0000256" key="5">
    <source>
        <dbReference type="ARBA" id="ARBA00022692"/>
    </source>
</evidence>
<evidence type="ECO:0000256" key="6">
    <source>
        <dbReference type="ARBA" id="ARBA00022989"/>
    </source>
</evidence>
<keyword evidence="10 12" id="KW-0739">Sodium transport</keyword>
<evidence type="ECO:0000256" key="1">
    <source>
        <dbReference type="ARBA" id="ARBA00004141"/>
    </source>
</evidence>
<keyword evidence="11 12" id="KW-0407">Ion channel</keyword>
<evidence type="ECO:0000256" key="12">
    <source>
        <dbReference type="RuleBase" id="RU000679"/>
    </source>
</evidence>
<name>A0ABP1QUM1_9HEXA</name>
<evidence type="ECO:0000256" key="8">
    <source>
        <dbReference type="ARBA" id="ARBA00023065"/>
    </source>
</evidence>
<reference evidence="14 15" key="1">
    <citation type="submission" date="2024-08" db="EMBL/GenBank/DDBJ databases">
        <authorList>
            <person name="Cucini C."/>
            <person name="Frati F."/>
        </authorList>
    </citation>
    <scope>NUCLEOTIDE SEQUENCE [LARGE SCALE GENOMIC DNA]</scope>
</reference>
<dbReference type="InterPro" id="IPR001873">
    <property type="entry name" value="ENaC"/>
</dbReference>
<sequence length="66" mass="7378">MGSDTNVPKVRQKLYGKVDLMASIGGLLGLTLGFSILSAFEILYLLTLRICCKRFRKWHLPPPATK</sequence>
<evidence type="ECO:0000256" key="9">
    <source>
        <dbReference type="ARBA" id="ARBA00023136"/>
    </source>
</evidence>
<dbReference type="Gene3D" id="1.10.287.770">
    <property type="entry name" value="YojJ-like"/>
    <property type="match status" value="1"/>
</dbReference>
<evidence type="ECO:0000256" key="3">
    <source>
        <dbReference type="ARBA" id="ARBA00022448"/>
    </source>
</evidence>
<comment type="similarity">
    <text evidence="2 12">Belongs to the amiloride-sensitive sodium channel (TC 1.A.6) family.</text>
</comment>
<dbReference type="Pfam" id="PF00858">
    <property type="entry name" value="ASC"/>
    <property type="match status" value="1"/>
</dbReference>
<keyword evidence="4 12" id="KW-0894">Sodium channel</keyword>
<evidence type="ECO:0000256" key="11">
    <source>
        <dbReference type="ARBA" id="ARBA00023303"/>
    </source>
</evidence>
<comment type="subcellular location">
    <subcellularLocation>
        <location evidence="1">Membrane</location>
        <topology evidence="1">Multi-pass membrane protein</topology>
    </subcellularLocation>
</comment>
<evidence type="ECO:0000313" key="15">
    <source>
        <dbReference type="Proteomes" id="UP001642540"/>
    </source>
</evidence>
<protein>
    <submittedName>
        <fullName evidence="14">Uncharacterized protein</fullName>
    </submittedName>
</protein>
<comment type="caution">
    <text evidence="14">The sequence shown here is derived from an EMBL/GenBank/DDBJ whole genome shotgun (WGS) entry which is preliminary data.</text>
</comment>
<evidence type="ECO:0000256" key="13">
    <source>
        <dbReference type="SAM" id="Phobius"/>
    </source>
</evidence>
<keyword evidence="7" id="KW-0915">Sodium</keyword>
<evidence type="ECO:0000256" key="7">
    <source>
        <dbReference type="ARBA" id="ARBA00023053"/>
    </source>
</evidence>
<keyword evidence="6 13" id="KW-1133">Transmembrane helix</keyword>
<accession>A0ABP1QUM1</accession>
<proteinExistence type="inferred from homology"/>